<dbReference type="EMBL" id="JALLAZ020001853">
    <property type="protein sequence ID" value="KAL3761382.1"/>
    <property type="molecule type" value="Genomic_DNA"/>
</dbReference>
<comment type="subcellular location">
    <subcellularLocation>
        <location evidence="1">Endomembrane system</location>
        <topology evidence="1">Multi-pass membrane protein</topology>
    </subcellularLocation>
</comment>
<keyword evidence="4" id="KW-1133">Transmembrane helix</keyword>
<evidence type="ECO:0000256" key="5">
    <source>
        <dbReference type="ARBA" id="ARBA00023136"/>
    </source>
</evidence>
<dbReference type="Proteomes" id="UP001530315">
    <property type="component" value="Unassembled WGS sequence"/>
</dbReference>
<evidence type="ECO:0008006" key="8">
    <source>
        <dbReference type="Google" id="ProtNLM"/>
    </source>
</evidence>
<protein>
    <recommendedName>
        <fullName evidence="8">Membrane magnesium transporter</fullName>
    </recommendedName>
</protein>
<evidence type="ECO:0000256" key="2">
    <source>
        <dbReference type="ARBA" id="ARBA00006109"/>
    </source>
</evidence>
<proteinExistence type="inferred from homology"/>
<dbReference type="InterPro" id="IPR018937">
    <property type="entry name" value="MMgT"/>
</dbReference>
<reference evidence="6 7" key="1">
    <citation type="submission" date="2024-10" db="EMBL/GenBank/DDBJ databases">
        <title>Updated reference genomes for cyclostephanoid diatoms.</title>
        <authorList>
            <person name="Roberts W.R."/>
            <person name="Alverson A.J."/>
        </authorList>
    </citation>
    <scope>NUCLEOTIDE SEQUENCE [LARGE SCALE GENOMIC DNA]</scope>
    <source>
        <strain evidence="6 7">AJA276-08</strain>
    </source>
</reference>
<evidence type="ECO:0000256" key="4">
    <source>
        <dbReference type="ARBA" id="ARBA00022989"/>
    </source>
</evidence>
<keyword evidence="7" id="KW-1185">Reference proteome</keyword>
<evidence type="ECO:0000313" key="7">
    <source>
        <dbReference type="Proteomes" id="UP001530315"/>
    </source>
</evidence>
<sequence length="120" mass="13009">MTSLSGNSTLTTIGALLILHSTYSCLHYRSLAIAADLPDTSSPPADVVVEVFMGFALCLAGQLMCGPFHMVRVSGGPLLGAIRKNRGGRLRREIIAPAYRTRDFDLFNTRVKALSIAMRK</sequence>
<name>A0ABD3MCQ9_9STRA</name>
<comment type="similarity">
    <text evidence="2">Belongs to the membrane magnesium transporter (TC 1.A.67) family.</text>
</comment>
<dbReference type="Pfam" id="PF10270">
    <property type="entry name" value="MMgT"/>
    <property type="match status" value="1"/>
</dbReference>
<organism evidence="6 7">
    <name type="scientific">Stephanodiscus triporus</name>
    <dbReference type="NCBI Taxonomy" id="2934178"/>
    <lineage>
        <taxon>Eukaryota</taxon>
        <taxon>Sar</taxon>
        <taxon>Stramenopiles</taxon>
        <taxon>Ochrophyta</taxon>
        <taxon>Bacillariophyta</taxon>
        <taxon>Coscinodiscophyceae</taxon>
        <taxon>Thalassiosirophycidae</taxon>
        <taxon>Stephanodiscales</taxon>
        <taxon>Stephanodiscaceae</taxon>
        <taxon>Stephanodiscus</taxon>
    </lineage>
</organism>
<evidence type="ECO:0000256" key="1">
    <source>
        <dbReference type="ARBA" id="ARBA00004127"/>
    </source>
</evidence>
<accession>A0ABD3MCQ9</accession>
<evidence type="ECO:0000313" key="6">
    <source>
        <dbReference type="EMBL" id="KAL3761382.1"/>
    </source>
</evidence>
<gene>
    <name evidence="6" type="ORF">ACHAW5_004995</name>
</gene>
<comment type="caution">
    <text evidence="6">The sequence shown here is derived from an EMBL/GenBank/DDBJ whole genome shotgun (WGS) entry which is preliminary data.</text>
</comment>
<keyword evidence="5" id="KW-0472">Membrane</keyword>
<evidence type="ECO:0000256" key="3">
    <source>
        <dbReference type="ARBA" id="ARBA00022692"/>
    </source>
</evidence>
<dbReference type="GO" id="GO:0012505">
    <property type="term" value="C:endomembrane system"/>
    <property type="evidence" value="ECO:0007669"/>
    <property type="project" value="UniProtKB-SubCell"/>
</dbReference>
<dbReference type="AlphaFoldDB" id="A0ABD3MCQ9"/>
<keyword evidence="3" id="KW-0812">Transmembrane</keyword>